<dbReference type="NCBIfam" id="TIGR00803">
    <property type="entry name" value="nst"/>
    <property type="match status" value="2"/>
</dbReference>
<feature type="compositionally biased region" description="Polar residues" evidence="5">
    <location>
        <begin position="433"/>
        <end position="444"/>
    </location>
</feature>
<keyword evidence="4 6" id="KW-0472">Membrane</keyword>
<organism evidence="7 8">
    <name type="scientific">Lasiodiplodia theobromae</name>
    <dbReference type="NCBI Taxonomy" id="45133"/>
    <lineage>
        <taxon>Eukaryota</taxon>
        <taxon>Fungi</taxon>
        <taxon>Dikarya</taxon>
        <taxon>Ascomycota</taxon>
        <taxon>Pezizomycotina</taxon>
        <taxon>Dothideomycetes</taxon>
        <taxon>Dothideomycetes incertae sedis</taxon>
        <taxon>Botryosphaeriales</taxon>
        <taxon>Botryosphaeriaceae</taxon>
        <taxon>Lasiodiplodia</taxon>
    </lineage>
</organism>
<keyword evidence="2 6" id="KW-0812">Transmembrane</keyword>
<dbReference type="OrthoDB" id="408493at2759"/>
<feature type="compositionally biased region" description="Basic and acidic residues" evidence="5">
    <location>
        <begin position="447"/>
        <end position="457"/>
    </location>
</feature>
<dbReference type="GO" id="GO:0015165">
    <property type="term" value="F:pyrimidine nucleotide-sugar transmembrane transporter activity"/>
    <property type="evidence" value="ECO:0007669"/>
    <property type="project" value="InterPro"/>
</dbReference>
<comment type="caution">
    <text evidence="7">The sequence shown here is derived from an EMBL/GenBank/DDBJ whole genome shotgun (WGS) entry which is preliminary data.</text>
</comment>
<dbReference type="SUPFAM" id="SSF103481">
    <property type="entry name" value="Multidrug resistance efflux transporter EmrE"/>
    <property type="match status" value="1"/>
</dbReference>
<sequence length="457" mass="50491">MGVISDRRSASWAGIPLRTLSLITLTFQNSALILVMHYSRIMPLTTPHRYFTSTAVFMNEVLKLSISLTMALYDISSALPSSTPATTLFQALSSAVFAGDSWKMAIPAMLYTLQNTLQYVAVSNLDAATFQVTYQMKILTTAIFSVTLLGRTLTLRKWVSLVLLMAGVAIVQMPSGNDPTSMDSLRLESSRLFWPRSIEELRDLGSETAKQLMKRTTHHMVKRSATYEGIEEDVALQHPQLNSSIGLIAVVVACVLSGLAGVYFEKILKESHTPASLWVRNVQLSFYSLFPALFLGVMFIDGEEIAKYGFFVGYNWVVWAAIGLQALGGVVVAMVVSYADNIAKNFATSISILLSCLASVWFFEFTISRQYVIGTAIVLFSTYLYTSNDRARPPPIKIASFEKTIVDRENGFFDMTPGTGGGNLLKTPRVDQGLSSSRPTTPTMERQGFKGFDKRNE</sequence>
<feature type="transmembrane region" description="Helical" evidence="6">
    <location>
        <begin position="284"/>
        <end position="300"/>
    </location>
</feature>
<feature type="transmembrane region" description="Helical" evidence="6">
    <location>
        <begin position="245"/>
        <end position="264"/>
    </location>
</feature>
<dbReference type="Proteomes" id="UP000325902">
    <property type="component" value="Unassembled WGS sequence"/>
</dbReference>
<dbReference type="InterPro" id="IPR007271">
    <property type="entry name" value="Nuc_sug_transpt"/>
</dbReference>
<protein>
    <submittedName>
        <fullName evidence="7">UDP-galactose transporter</fullName>
    </submittedName>
</protein>
<dbReference type="EMBL" id="VCHE01000033">
    <property type="protein sequence ID" value="KAB2575423.1"/>
    <property type="molecule type" value="Genomic_DNA"/>
</dbReference>
<name>A0A5N5DC46_9PEZI</name>
<evidence type="ECO:0000256" key="3">
    <source>
        <dbReference type="ARBA" id="ARBA00022989"/>
    </source>
</evidence>
<gene>
    <name evidence="7" type="primary">gms1</name>
    <name evidence="7" type="ORF">DBV05_g5926</name>
</gene>
<feature type="transmembrane region" description="Helical" evidence="6">
    <location>
        <begin position="158"/>
        <end position="175"/>
    </location>
</feature>
<evidence type="ECO:0000313" key="7">
    <source>
        <dbReference type="EMBL" id="KAB2575423.1"/>
    </source>
</evidence>
<evidence type="ECO:0000256" key="2">
    <source>
        <dbReference type="ARBA" id="ARBA00022692"/>
    </source>
</evidence>
<dbReference type="GO" id="GO:0000139">
    <property type="term" value="C:Golgi membrane"/>
    <property type="evidence" value="ECO:0007669"/>
    <property type="project" value="InterPro"/>
</dbReference>
<comment type="subcellular location">
    <subcellularLocation>
        <location evidence="1">Membrane</location>
        <topology evidence="1">Multi-pass membrane protein</topology>
    </subcellularLocation>
</comment>
<feature type="region of interest" description="Disordered" evidence="5">
    <location>
        <begin position="417"/>
        <end position="457"/>
    </location>
</feature>
<evidence type="ECO:0000256" key="6">
    <source>
        <dbReference type="SAM" id="Phobius"/>
    </source>
</evidence>
<proteinExistence type="predicted"/>
<feature type="transmembrane region" description="Helical" evidence="6">
    <location>
        <begin position="369"/>
        <end position="386"/>
    </location>
</feature>
<evidence type="ECO:0000256" key="5">
    <source>
        <dbReference type="SAM" id="MobiDB-lite"/>
    </source>
</evidence>
<dbReference type="PIRSF" id="PIRSF005799">
    <property type="entry name" value="UDP-gal_transpt"/>
    <property type="match status" value="1"/>
</dbReference>
<dbReference type="InterPro" id="IPR037185">
    <property type="entry name" value="EmrE-like"/>
</dbReference>
<dbReference type="PANTHER" id="PTHR10231">
    <property type="entry name" value="NUCLEOTIDE-SUGAR TRANSMEMBRANE TRANSPORTER"/>
    <property type="match status" value="1"/>
</dbReference>
<evidence type="ECO:0000313" key="8">
    <source>
        <dbReference type="Proteomes" id="UP000325902"/>
    </source>
</evidence>
<accession>A0A5N5DC46</accession>
<dbReference type="AlphaFoldDB" id="A0A5N5DC46"/>
<feature type="transmembrane region" description="Helical" evidence="6">
    <location>
        <begin position="316"/>
        <end position="339"/>
    </location>
</feature>
<keyword evidence="3 6" id="KW-1133">Transmembrane helix</keyword>
<evidence type="ECO:0000256" key="1">
    <source>
        <dbReference type="ARBA" id="ARBA00004141"/>
    </source>
</evidence>
<reference evidence="7 8" key="1">
    <citation type="journal article" date="2019" name="Sci. Rep.">
        <title>A multi-omics analysis of the grapevine pathogen Lasiodiplodia theobromae reveals that temperature affects the expression of virulence- and pathogenicity-related genes.</title>
        <authorList>
            <person name="Felix C."/>
            <person name="Meneses R."/>
            <person name="Goncalves M.F.M."/>
            <person name="Tilleman L."/>
            <person name="Duarte A.S."/>
            <person name="Jorrin-Novo J.V."/>
            <person name="Van de Peer Y."/>
            <person name="Deforce D."/>
            <person name="Van Nieuwerburgh F."/>
            <person name="Esteves A.C."/>
            <person name="Alves A."/>
        </authorList>
    </citation>
    <scope>NUCLEOTIDE SEQUENCE [LARGE SCALE GENOMIC DNA]</scope>
    <source>
        <strain evidence="7 8">LA-SOL3</strain>
    </source>
</reference>
<keyword evidence="8" id="KW-1185">Reference proteome</keyword>
<evidence type="ECO:0000256" key="4">
    <source>
        <dbReference type="ARBA" id="ARBA00023136"/>
    </source>
</evidence>
<feature type="transmembrane region" description="Helical" evidence="6">
    <location>
        <begin position="346"/>
        <end position="363"/>
    </location>
</feature>
<dbReference type="Pfam" id="PF04142">
    <property type="entry name" value="Nuc_sug_transp"/>
    <property type="match status" value="1"/>
</dbReference>